<keyword evidence="6" id="KW-0999">Mitochondrion inner membrane</keyword>
<feature type="transmembrane region" description="Helical" evidence="12">
    <location>
        <begin position="192"/>
        <end position="215"/>
    </location>
</feature>
<evidence type="ECO:0000256" key="11">
    <source>
        <dbReference type="ARBA" id="ARBA00023136"/>
    </source>
</evidence>
<reference evidence="14" key="1">
    <citation type="journal article" date="2016" name="Insect Biochem. Mol. Biol.">
        <title>Multifaceted biological insights from a draft genome sequence of the tobacco hornworm moth, Manduca sexta.</title>
        <authorList>
            <person name="Kanost M.R."/>
            <person name="Arrese E.L."/>
            <person name="Cao X."/>
            <person name="Chen Y.R."/>
            <person name="Chellapilla S."/>
            <person name="Goldsmith M.R."/>
            <person name="Grosse-Wilde E."/>
            <person name="Heckel D.G."/>
            <person name="Herndon N."/>
            <person name="Jiang H."/>
            <person name="Papanicolaou A."/>
            <person name="Qu J."/>
            <person name="Soulages J.L."/>
            <person name="Vogel H."/>
            <person name="Walters J."/>
            <person name="Waterhouse R.M."/>
            <person name="Ahn S.J."/>
            <person name="Almeida F.C."/>
            <person name="An C."/>
            <person name="Aqrawi P."/>
            <person name="Bretschneider A."/>
            <person name="Bryant W.B."/>
            <person name="Bucks S."/>
            <person name="Chao H."/>
            <person name="Chevignon G."/>
            <person name="Christen J.M."/>
            <person name="Clarke D.F."/>
            <person name="Dittmer N.T."/>
            <person name="Ferguson L.C.F."/>
            <person name="Garavelou S."/>
            <person name="Gordon K.H.J."/>
            <person name="Gunaratna R.T."/>
            <person name="Han Y."/>
            <person name="Hauser F."/>
            <person name="He Y."/>
            <person name="Heidel-Fischer H."/>
            <person name="Hirsh A."/>
            <person name="Hu Y."/>
            <person name="Jiang H."/>
            <person name="Kalra D."/>
            <person name="Klinner C."/>
            <person name="Konig C."/>
            <person name="Kovar C."/>
            <person name="Kroll A.R."/>
            <person name="Kuwar S.S."/>
            <person name="Lee S.L."/>
            <person name="Lehman R."/>
            <person name="Li K."/>
            <person name="Li Z."/>
            <person name="Liang H."/>
            <person name="Lovelace S."/>
            <person name="Lu Z."/>
            <person name="Mansfield J.H."/>
            <person name="McCulloch K.J."/>
            <person name="Mathew T."/>
            <person name="Morton B."/>
            <person name="Muzny D.M."/>
            <person name="Neunemann D."/>
            <person name="Ongeri F."/>
            <person name="Pauchet Y."/>
            <person name="Pu L.L."/>
            <person name="Pyrousis I."/>
            <person name="Rao X.J."/>
            <person name="Redding A."/>
            <person name="Roesel C."/>
            <person name="Sanchez-Gracia A."/>
            <person name="Schaack S."/>
            <person name="Shukla A."/>
            <person name="Tetreau G."/>
            <person name="Wang Y."/>
            <person name="Xiong G.H."/>
            <person name="Traut W."/>
            <person name="Walsh T.K."/>
            <person name="Worley K.C."/>
            <person name="Wu D."/>
            <person name="Wu W."/>
            <person name="Wu Y.Q."/>
            <person name="Zhang X."/>
            <person name="Zou Z."/>
            <person name="Zucker H."/>
            <person name="Briscoe A.D."/>
            <person name="Burmester T."/>
            <person name="Clem R.J."/>
            <person name="Feyereisen R."/>
            <person name="Grimmelikhuijzen C.J.P."/>
            <person name="Hamodrakas S.J."/>
            <person name="Hansson B.S."/>
            <person name="Huguet E."/>
            <person name="Jermiin L.S."/>
            <person name="Lan Q."/>
            <person name="Lehman H.K."/>
            <person name="Lorenzen M."/>
            <person name="Merzendorfer H."/>
            <person name="Michalopoulos I."/>
            <person name="Morton D.B."/>
            <person name="Muthukrishnan S."/>
            <person name="Oakeshott J.G."/>
            <person name="Palmer W."/>
            <person name="Park Y."/>
            <person name="Passarelli A.L."/>
            <person name="Rozas J."/>
            <person name="Schwartz L.M."/>
            <person name="Smith W."/>
            <person name="Southgate A."/>
            <person name="Vilcinskas A."/>
            <person name="Vogt R."/>
            <person name="Wang P."/>
            <person name="Werren J."/>
            <person name="Yu X.Q."/>
            <person name="Zhou J.J."/>
            <person name="Brown S.J."/>
            <person name="Scherer S.E."/>
            <person name="Richards S."/>
            <person name="Blissard G.W."/>
        </authorList>
    </citation>
    <scope>NUCLEOTIDE SEQUENCE</scope>
</reference>
<dbReference type="EC" id="3.4.21.105" evidence="4"/>
<evidence type="ECO:0000256" key="12">
    <source>
        <dbReference type="SAM" id="Phobius"/>
    </source>
</evidence>
<feature type="transmembrane region" description="Helical" evidence="12">
    <location>
        <begin position="74"/>
        <end position="93"/>
    </location>
</feature>
<evidence type="ECO:0000256" key="10">
    <source>
        <dbReference type="ARBA" id="ARBA00023128"/>
    </source>
</evidence>
<comment type="similarity">
    <text evidence="3">Belongs to the peptidase S54 family.</text>
</comment>
<comment type="subcellular location">
    <subcellularLocation>
        <location evidence="2">Mitochondrion inner membrane</location>
        <topology evidence="2">Multi-pass membrane protein</topology>
    </subcellularLocation>
</comment>
<gene>
    <name evidence="14" type="ORF">O3G_MSEX008245</name>
</gene>
<dbReference type="Proteomes" id="UP000791440">
    <property type="component" value="Unassembled WGS sequence"/>
</dbReference>
<evidence type="ECO:0000256" key="4">
    <source>
        <dbReference type="ARBA" id="ARBA00013039"/>
    </source>
</evidence>
<dbReference type="AlphaFoldDB" id="A0A922CPN2"/>
<evidence type="ECO:0000313" key="15">
    <source>
        <dbReference type="Proteomes" id="UP000791440"/>
    </source>
</evidence>
<keyword evidence="11 12" id="KW-0472">Membrane</keyword>
<evidence type="ECO:0000313" key="14">
    <source>
        <dbReference type="EMBL" id="KAG6453651.1"/>
    </source>
</evidence>
<comment type="caution">
    <text evidence="14">The sequence shown here is derived from an EMBL/GenBank/DDBJ whole genome shotgun (WGS) entry which is preliminary data.</text>
</comment>
<organism evidence="14 15">
    <name type="scientific">Manduca sexta</name>
    <name type="common">Tobacco hawkmoth</name>
    <name type="synonym">Tobacco hornworm</name>
    <dbReference type="NCBI Taxonomy" id="7130"/>
    <lineage>
        <taxon>Eukaryota</taxon>
        <taxon>Metazoa</taxon>
        <taxon>Ecdysozoa</taxon>
        <taxon>Arthropoda</taxon>
        <taxon>Hexapoda</taxon>
        <taxon>Insecta</taxon>
        <taxon>Pterygota</taxon>
        <taxon>Neoptera</taxon>
        <taxon>Endopterygota</taxon>
        <taxon>Lepidoptera</taxon>
        <taxon>Glossata</taxon>
        <taxon>Ditrysia</taxon>
        <taxon>Bombycoidea</taxon>
        <taxon>Sphingidae</taxon>
        <taxon>Sphinginae</taxon>
        <taxon>Sphingini</taxon>
        <taxon>Manduca</taxon>
    </lineage>
</organism>
<evidence type="ECO:0000256" key="1">
    <source>
        <dbReference type="ARBA" id="ARBA00000156"/>
    </source>
</evidence>
<evidence type="ECO:0000256" key="8">
    <source>
        <dbReference type="ARBA" id="ARBA00022946"/>
    </source>
</evidence>
<keyword evidence="8" id="KW-0809">Transit peptide</keyword>
<evidence type="ECO:0000256" key="5">
    <source>
        <dbReference type="ARBA" id="ARBA00022692"/>
    </source>
</evidence>
<feature type="transmembrane region" description="Helical" evidence="12">
    <location>
        <begin position="143"/>
        <end position="160"/>
    </location>
</feature>
<dbReference type="GO" id="GO:0004252">
    <property type="term" value="F:serine-type endopeptidase activity"/>
    <property type="evidence" value="ECO:0007669"/>
    <property type="project" value="InterPro"/>
</dbReference>
<feature type="transmembrane region" description="Helical" evidence="12">
    <location>
        <begin position="247"/>
        <end position="264"/>
    </location>
</feature>
<dbReference type="InterPro" id="IPR022764">
    <property type="entry name" value="Peptidase_S54_rhomboid_dom"/>
</dbReference>
<name>A0A922CPN2_MANSE</name>
<evidence type="ECO:0000256" key="6">
    <source>
        <dbReference type="ARBA" id="ARBA00022792"/>
    </source>
</evidence>
<evidence type="ECO:0000259" key="13">
    <source>
        <dbReference type="Pfam" id="PF01694"/>
    </source>
</evidence>
<keyword evidence="7" id="KW-0378">Hydrolase</keyword>
<feature type="domain" description="Peptidase S54 rhomboid" evidence="13">
    <location>
        <begin position="184"/>
        <end position="322"/>
    </location>
</feature>
<proteinExistence type="inferred from homology"/>
<evidence type="ECO:0000256" key="9">
    <source>
        <dbReference type="ARBA" id="ARBA00022989"/>
    </source>
</evidence>
<dbReference type="FunFam" id="1.20.1540.10:FF:000005">
    <property type="entry name" value="Presenilins-associated rhomboid-like protein, mitochondrial"/>
    <property type="match status" value="1"/>
</dbReference>
<dbReference type="GO" id="GO:0006465">
    <property type="term" value="P:signal peptide processing"/>
    <property type="evidence" value="ECO:0007669"/>
    <property type="project" value="TreeGrafter"/>
</dbReference>
<comment type="catalytic activity">
    <reaction evidence="1">
        <text>Cleaves type-1 transmembrane domains using a catalytic dyad composed of serine and histidine that are contributed by different transmembrane domains.</text>
        <dbReference type="EC" id="3.4.21.105"/>
    </reaction>
</comment>
<feature type="transmembrane region" description="Helical" evidence="12">
    <location>
        <begin position="308"/>
        <end position="325"/>
    </location>
</feature>
<evidence type="ECO:0000256" key="7">
    <source>
        <dbReference type="ARBA" id="ARBA00022801"/>
    </source>
</evidence>
<keyword evidence="5 12" id="KW-0812">Transmembrane</keyword>
<feature type="transmembrane region" description="Helical" evidence="12">
    <location>
        <begin position="276"/>
        <end position="302"/>
    </location>
</feature>
<dbReference type="EMBL" id="JH668448">
    <property type="protein sequence ID" value="KAG6453651.1"/>
    <property type="molecule type" value="Genomic_DNA"/>
</dbReference>
<evidence type="ECO:0000256" key="3">
    <source>
        <dbReference type="ARBA" id="ARBA00009045"/>
    </source>
</evidence>
<dbReference type="PANTHER" id="PTHR43731">
    <property type="entry name" value="RHOMBOID PROTEASE"/>
    <property type="match status" value="1"/>
</dbReference>
<keyword evidence="15" id="KW-1185">Reference proteome</keyword>
<keyword evidence="10" id="KW-0496">Mitochondrion</keyword>
<dbReference type="Pfam" id="PF01694">
    <property type="entry name" value="Rhomboid"/>
    <property type="match status" value="1"/>
</dbReference>
<protein>
    <recommendedName>
        <fullName evidence="4">rhomboid protease</fullName>
        <ecNumber evidence="4">3.4.21.105</ecNumber>
    </recommendedName>
</protein>
<dbReference type="InterPro" id="IPR050925">
    <property type="entry name" value="Rhomboid_protease_S54"/>
</dbReference>
<sequence length="394" mass="43999">MFCRNVLSAAELMNSCKPMRLKQLYGSTGNVRLFRNSFHKSQRGGRRPALEPDPLESLHVESGTLSPKKLMKPLLFTIGISTGSLTACVIWEYESLRAHATSLLKKPSNWLSAQQKKVFAQFQRKEPGPLKKWWSSLRDSEKVFYPILAANVLVFGAWRVRALQPFMVKYFCSNPTGSAVCLPMVLSTFSHYSALHLAANMYVLYSFMPAAIASLGKEQFTAMYLSAGVISSFASFLYKVMLSQPGLSLGASGAIMSVLSYVCVQYPDTRLSIIFLPMYTFAAGTAIKVIMSMDLAGVVLGWKFFDHAAHLGGALFGIAWCYWGNTHIWGNRDKFLQYYHNLRKPDTGTELGKVALHFFTFGCLYKDSKALSSSFKYCSVSRSNVVINIDLKFV</sequence>
<evidence type="ECO:0000256" key="2">
    <source>
        <dbReference type="ARBA" id="ARBA00004448"/>
    </source>
</evidence>
<reference evidence="14" key="2">
    <citation type="submission" date="2020-12" db="EMBL/GenBank/DDBJ databases">
        <authorList>
            <person name="Kanost M."/>
        </authorList>
    </citation>
    <scope>NUCLEOTIDE SEQUENCE</scope>
</reference>
<keyword evidence="9 12" id="KW-1133">Transmembrane helix</keyword>
<accession>A0A922CPN2</accession>
<dbReference type="PANTHER" id="PTHR43731:SF14">
    <property type="entry name" value="PRESENILIN-ASSOCIATED RHOMBOID-LIKE PROTEIN, MITOCHONDRIAL"/>
    <property type="match status" value="1"/>
</dbReference>
<dbReference type="GO" id="GO:0005743">
    <property type="term" value="C:mitochondrial inner membrane"/>
    <property type="evidence" value="ECO:0007669"/>
    <property type="project" value="UniProtKB-SubCell"/>
</dbReference>